<dbReference type="GO" id="GO:0005634">
    <property type="term" value="C:nucleus"/>
    <property type="evidence" value="ECO:0007669"/>
    <property type="project" value="TreeGrafter"/>
</dbReference>
<protein>
    <recommendedName>
        <fullName evidence="1">SprT-like domain-containing protein</fullName>
    </recommendedName>
</protein>
<dbReference type="GO" id="GO:0006974">
    <property type="term" value="P:DNA damage response"/>
    <property type="evidence" value="ECO:0007669"/>
    <property type="project" value="UniProtKB-ARBA"/>
</dbReference>
<proteinExistence type="predicted"/>
<name>A0A0D8XAM0_DICVI</name>
<keyword evidence="3" id="KW-1185">Reference proteome</keyword>
<evidence type="ECO:0000313" key="2">
    <source>
        <dbReference type="EMBL" id="KJH41628.1"/>
    </source>
</evidence>
<sequence>MTLLLYFNQASMYWLKTHRLPKDLLHIAQRFCIRFFINLINRRDLNLLSVSINVTIPNGIYACMIRLVTDTENSHDFQSERRHCKTSLVAISGHGVSPSQQISVLTQKESINHLEKDIYSDENVTSDEVTKNRRESDESDADSDLRFELWDNLRTASQDPLDDLVIASKKTSEIDVDEYFLTSLSPNYVGKRHPDAEMYVKRGIKNKKLRYDLTKRLFDIFRDQCFNGELPESLIITWNTRLRKTAGLCRNKSDRTSCIELSPKVCSTPDRVRDTLVHEMCHAAVWIVDGQRKEGHGRKWREWASKCMRRFRSLPIIDRCHNYEIQTKFIYECEGCGQQIRRHTKSLNVERWRCGICKCSFTLNVCARPKNSGVVPVLNPFAKFVKENYAKHKNPSVKHGEVR</sequence>
<dbReference type="InterPro" id="IPR006640">
    <property type="entry name" value="SprT-like_domain"/>
</dbReference>
<reference evidence="2 3" key="1">
    <citation type="submission" date="2013-11" db="EMBL/GenBank/DDBJ databases">
        <title>Draft genome of the bovine lungworm Dictyocaulus viviparus.</title>
        <authorList>
            <person name="Mitreva M."/>
        </authorList>
    </citation>
    <scope>NUCLEOTIDE SEQUENCE [LARGE SCALE GENOMIC DNA]</scope>
    <source>
        <strain evidence="2 3">HannoverDv2000</strain>
    </source>
</reference>
<organism evidence="2 3">
    <name type="scientific">Dictyocaulus viviparus</name>
    <name type="common">Bovine lungworm</name>
    <dbReference type="NCBI Taxonomy" id="29172"/>
    <lineage>
        <taxon>Eukaryota</taxon>
        <taxon>Metazoa</taxon>
        <taxon>Ecdysozoa</taxon>
        <taxon>Nematoda</taxon>
        <taxon>Chromadorea</taxon>
        <taxon>Rhabditida</taxon>
        <taxon>Rhabditina</taxon>
        <taxon>Rhabditomorpha</taxon>
        <taxon>Strongyloidea</taxon>
        <taxon>Metastrongylidae</taxon>
        <taxon>Dictyocaulus</taxon>
    </lineage>
</organism>
<dbReference type="STRING" id="29172.A0A0D8XAM0"/>
<dbReference type="AlphaFoldDB" id="A0A0D8XAM0"/>
<dbReference type="Pfam" id="PF10263">
    <property type="entry name" value="SprT-like"/>
    <property type="match status" value="1"/>
</dbReference>
<dbReference type="OrthoDB" id="20772at2759"/>
<dbReference type="PANTHER" id="PTHR23099">
    <property type="entry name" value="TRANSCRIPTIONAL REGULATOR"/>
    <property type="match status" value="1"/>
</dbReference>
<feature type="domain" description="SprT-like" evidence="1">
    <location>
        <begin position="211"/>
        <end position="364"/>
    </location>
</feature>
<dbReference type="Proteomes" id="UP000053766">
    <property type="component" value="Unassembled WGS sequence"/>
</dbReference>
<reference evidence="3" key="2">
    <citation type="journal article" date="2016" name="Sci. Rep.">
        <title>Dictyocaulus viviparus genome, variome and transcriptome elucidate lungworm biology and support future intervention.</title>
        <authorList>
            <person name="McNulty S.N."/>
            <person name="Strube C."/>
            <person name="Rosa B.A."/>
            <person name="Martin J.C."/>
            <person name="Tyagi R."/>
            <person name="Choi Y.J."/>
            <person name="Wang Q."/>
            <person name="Hallsworth Pepin K."/>
            <person name="Zhang X."/>
            <person name="Ozersky P."/>
            <person name="Wilson R.K."/>
            <person name="Sternberg P.W."/>
            <person name="Gasser R.B."/>
            <person name="Mitreva M."/>
        </authorList>
    </citation>
    <scope>NUCLEOTIDE SEQUENCE [LARGE SCALE GENOMIC DNA]</scope>
    <source>
        <strain evidence="3">HannoverDv2000</strain>
    </source>
</reference>
<dbReference type="SMART" id="SM00731">
    <property type="entry name" value="SprT"/>
    <property type="match status" value="1"/>
</dbReference>
<accession>A0A0D8XAM0</accession>
<gene>
    <name evidence="2" type="ORF">DICVIV_12394</name>
</gene>
<dbReference type="EMBL" id="KN716787">
    <property type="protein sequence ID" value="KJH41628.1"/>
    <property type="molecule type" value="Genomic_DNA"/>
</dbReference>
<evidence type="ECO:0000313" key="3">
    <source>
        <dbReference type="Proteomes" id="UP000053766"/>
    </source>
</evidence>
<evidence type="ECO:0000259" key="1">
    <source>
        <dbReference type="SMART" id="SM00731"/>
    </source>
</evidence>
<dbReference type="PANTHER" id="PTHR23099:SF0">
    <property type="entry name" value="GERM CELL NUCLEAR ACIDIC PROTEIN"/>
    <property type="match status" value="1"/>
</dbReference>